<dbReference type="OrthoDB" id="412814at2759"/>
<dbReference type="EMBL" id="MU157848">
    <property type="protein sequence ID" value="KAF9529122.1"/>
    <property type="molecule type" value="Genomic_DNA"/>
</dbReference>
<dbReference type="PANTHER" id="PTHR46030">
    <property type="entry name" value="ALPHA-KETOGLUTARATE-DEPENDENT DIOXYGENASE ALKB HOMOLOG 6"/>
    <property type="match status" value="1"/>
</dbReference>
<dbReference type="AlphaFoldDB" id="A0A9P6EHU5"/>
<keyword evidence="3" id="KW-0479">Metal-binding</keyword>
<dbReference type="Proteomes" id="UP000807306">
    <property type="component" value="Unassembled WGS sequence"/>
</dbReference>
<evidence type="ECO:0000256" key="6">
    <source>
        <dbReference type="ARBA" id="ARBA00023004"/>
    </source>
</evidence>
<dbReference type="InterPro" id="IPR032862">
    <property type="entry name" value="ALKBH6"/>
</dbReference>
<evidence type="ECO:0000256" key="1">
    <source>
        <dbReference type="ARBA" id="ARBA00004123"/>
    </source>
</evidence>
<dbReference type="GO" id="GO:0046872">
    <property type="term" value="F:metal ion binding"/>
    <property type="evidence" value="ECO:0007669"/>
    <property type="project" value="UniProtKB-KW"/>
</dbReference>
<comment type="caution">
    <text evidence="9">The sequence shown here is derived from an EMBL/GenBank/DDBJ whole genome shotgun (WGS) entry which is preliminary data.</text>
</comment>
<dbReference type="Gene3D" id="2.60.120.590">
    <property type="entry name" value="Alpha-ketoglutarate-dependent dioxygenase AlkB-like"/>
    <property type="match status" value="1"/>
</dbReference>
<gene>
    <name evidence="9" type="ORF">CPB83DRAFT_765752</name>
</gene>
<protein>
    <recommendedName>
        <fullName evidence="8">Fe2OG dioxygenase domain-containing protein</fullName>
    </recommendedName>
</protein>
<organism evidence="9 10">
    <name type="scientific">Crepidotus variabilis</name>
    <dbReference type="NCBI Taxonomy" id="179855"/>
    <lineage>
        <taxon>Eukaryota</taxon>
        <taxon>Fungi</taxon>
        <taxon>Dikarya</taxon>
        <taxon>Basidiomycota</taxon>
        <taxon>Agaricomycotina</taxon>
        <taxon>Agaricomycetes</taxon>
        <taxon>Agaricomycetidae</taxon>
        <taxon>Agaricales</taxon>
        <taxon>Agaricineae</taxon>
        <taxon>Crepidotaceae</taxon>
        <taxon>Crepidotus</taxon>
    </lineage>
</organism>
<accession>A0A9P6EHU5</accession>
<evidence type="ECO:0000256" key="2">
    <source>
        <dbReference type="ARBA" id="ARBA00007879"/>
    </source>
</evidence>
<keyword evidence="7" id="KW-0539">Nucleus</keyword>
<evidence type="ECO:0000256" key="3">
    <source>
        <dbReference type="ARBA" id="ARBA00022723"/>
    </source>
</evidence>
<comment type="subcellular location">
    <subcellularLocation>
        <location evidence="1">Nucleus</location>
    </subcellularLocation>
</comment>
<evidence type="ECO:0000256" key="4">
    <source>
        <dbReference type="ARBA" id="ARBA00022964"/>
    </source>
</evidence>
<keyword evidence="10" id="KW-1185">Reference proteome</keyword>
<dbReference type="InterPro" id="IPR005123">
    <property type="entry name" value="Oxoglu/Fe-dep_dioxygenase_dom"/>
</dbReference>
<dbReference type="InterPro" id="IPR027450">
    <property type="entry name" value="AlkB-like"/>
</dbReference>
<keyword evidence="5" id="KW-0560">Oxidoreductase</keyword>
<evidence type="ECO:0000313" key="9">
    <source>
        <dbReference type="EMBL" id="KAF9529122.1"/>
    </source>
</evidence>
<dbReference type="PROSITE" id="PS51471">
    <property type="entry name" value="FE2OG_OXY"/>
    <property type="match status" value="1"/>
</dbReference>
<keyword evidence="4" id="KW-0223">Dioxygenase</keyword>
<feature type="domain" description="Fe2OG dioxygenase" evidence="8">
    <location>
        <begin position="101"/>
        <end position="240"/>
    </location>
</feature>
<dbReference type="InterPro" id="IPR037151">
    <property type="entry name" value="AlkB-like_sf"/>
</dbReference>
<evidence type="ECO:0000259" key="8">
    <source>
        <dbReference type="PROSITE" id="PS51471"/>
    </source>
</evidence>
<dbReference type="PANTHER" id="PTHR46030:SF1">
    <property type="entry name" value="ALPHA-KETOGLUTARATE-DEPENDENT DIOXYGENASE ALKB HOMOLOG 6"/>
    <property type="match status" value="1"/>
</dbReference>
<proteinExistence type="inferred from homology"/>
<sequence length="251" mass="28119">MDLETVAPEDLAAGRIPGYDAFYIPNFVSVAEEEYLIQKILSSPQSRWKTLPNRRLQIWGGEITSKGSLITQPLPSFFTVYPDVLSRIKATRVFENSPHKGPNHVIMNEYLPGQGIMPHEDGPQYHPVVATLSLSSHAVFHYYQYVDENNDISKAGGKSIDKAPILSLLLEPRSLVISLGTMYTSYLHGIDPVEEDFVSTDGTSKIANIDSLRQETRESIQAGHPLKRGSRYSLTCRDVERVSRLNTTFSH</sequence>
<dbReference type="GO" id="GO:0051213">
    <property type="term" value="F:dioxygenase activity"/>
    <property type="evidence" value="ECO:0007669"/>
    <property type="project" value="UniProtKB-KW"/>
</dbReference>
<name>A0A9P6EHU5_9AGAR</name>
<evidence type="ECO:0000256" key="7">
    <source>
        <dbReference type="ARBA" id="ARBA00023242"/>
    </source>
</evidence>
<keyword evidence="6" id="KW-0408">Iron</keyword>
<dbReference type="Pfam" id="PF13532">
    <property type="entry name" value="2OG-FeII_Oxy_2"/>
    <property type="match status" value="1"/>
</dbReference>
<evidence type="ECO:0000256" key="5">
    <source>
        <dbReference type="ARBA" id="ARBA00023002"/>
    </source>
</evidence>
<dbReference type="SUPFAM" id="SSF51197">
    <property type="entry name" value="Clavaminate synthase-like"/>
    <property type="match status" value="1"/>
</dbReference>
<dbReference type="GO" id="GO:0005634">
    <property type="term" value="C:nucleus"/>
    <property type="evidence" value="ECO:0007669"/>
    <property type="project" value="UniProtKB-SubCell"/>
</dbReference>
<reference evidence="9" key="1">
    <citation type="submission" date="2020-11" db="EMBL/GenBank/DDBJ databases">
        <authorList>
            <consortium name="DOE Joint Genome Institute"/>
            <person name="Ahrendt S."/>
            <person name="Riley R."/>
            <person name="Andreopoulos W."/>
            <person name="Labutti K."/>
            <person name="Pangilinan J."/>
            <person name="Ruiz-Duenas F.J."/>
            <person name="Barrasa J.M."/>
            <person name="Sanchez-Garcia M."/>
            <person name="Camarero S."/>
            <person name="Miyauchi S."/>
            <person name="Serrano A."/>
            <person name="Linde D."/>
            <person name="Babiker R."/>
            <person name="Drula E."/>
            <person name="Ayuso-Fernandez I."/>
            <person name="Pacheco R."/>
            <person name="Padilla G."/>
            <person name="Ferreira P."/>
            <person name="Barriuso J."/>
            <person name="Kellner H."/>
            <person name="Castanera R."/>
            <person name="Alfaro M."/>
            <person name="Ramirez L."/>
            <person name="Pisabarro A.G."/>
            <person name="Kuo A."/>
            <person name="Tritt A."/>
            <person name="Lipzen A."/>
            <person name="He G."/>
            <person name="Yan M."/>
            <person name="Ng V."/>
            <person name="Cullen D."/>
            <person name="Martin F."/>
            <person name="Rosso M.-N."/>
            <person name="Henrissat B."/>
            <person name="Hibbett D."/>
            <person name="Martinez A.T."/>
            <person name="Grigoriev I.V."/>
        </authorList>
    </citation>
    <scope>NUCLEOTIDE SEQUENCE</scope>
    <source>
        <strain evidence="9">CBS 506.95</strain>
    </source>
</reference>
<evidence type="ECO:0000313" key="10">
    <source>
        <dbReference type="Proteomes" id="UP000807306"/>
    </source>
</evidence>
<comment type="similarity">
    <text evidence="2">Belongs to the alkB family.</text>
</comment>